<evidence type="ECO:0008006" key="3">
    <source>
        <dbReference type="Google" id="ProtNLM"/>
    </source>
</evidence>
<proteinExistence type="predicted"/>
<organism evidence="1 2">
    <name type="scientific">Halobellus clavatus</name>
    <dbReference type="NCBI Taxonomy" id="660517"/>
    <lineage>
        <taxon>Archaea</taxon>
        <taxon>Methanobacteriati</taxon>
        <taxon>Methanobacteriota</taxon>
        <taxon>Stenosarchaea group</taxon>
        <taxon>Halobacteria</taxon>
        <taxon>Halobacteriales</taxon>
        <taxon>Haloferacaceae</taxon>
        <taxon>Halobellus</taxon>
    </lineage>
</organism>
<dbReference type="OrthoDB" id="303611at2157"/>
<evidence type="ECO:0000313" key="2">
    <source>
        <dbReference type="Proteomes" id="UP000199170"/>
    </source>
</evidence>
<dbReference type="STRING" id="660517.SAMN04487946_10433"/>
<reference evidence="2" key="1">
    <citation type="submission" date="2016-10" db="EMBL/GenBank/DDBJ databases">
        <authorList>
            <person name="Varghese N."/>
            <person name="Submissions S."/>
        </authorList>
    </citation>
    <scope>NUCLEOTIDE SEQUENCE [LARGE SCALE GENOMIC DNA]</scope>
    <source>
        <strain evidence="2">CGMCC 1.10118</strain>
    </source>
</reference>
<dbReference type="InterPro" id="IPR023393">
    <property type="entry name" value="START-like_dom_sf"/>
</dbReference>
<dbReference type="AlphaFoldDB" id="A0A1H3FLT4"/>
<dbReference type="EMBL" id="FNPB01000004">
    <property type="protein sequence ID" value="SDX91767.1"/>
    <property type="molecule type" value="Genomic_DNA"/>
</dbReference>
<name>A0A1H3FLT4_9EURY</name>
<keyword evidence="2" id="KW-1185">Reference proteome</keyword>
<protein>
    <recommendedName>
        <fullName evidence="3">Polyketide cyclase / dehydrase and lipid transport</fullName>
    </recommendedName>
</protein>
<dbReference type="RefSeq" id="WP_089766621.1">
    <property type="nucleotide sequence ID" value="NZ_FNPB01000004.1"/>
</dbReference>
<sequence length="134" mass="15012">MQRVAVDRTVEADAETVRMRMHDIEPCMRAAGFDEVTVAGSTIEVANEVGPVRIELTLERFEAEDADLAYRQRDGIFEAMTTWYRVTETEAGTAIEAETEFGLDVAMVGSFLDSTVISVQRRRELTAQLDYLEG</sequence>
<dbReference type="SUPFAM" id="SSF55961">
    <property type="entry name" value="Bet v1-like"/>
    <property type="match status" value="1"/>
</dbReference>
<gene>
    <name evidence="1" type="ORF">SAMN04487946_10433</name>
</gene>
<dbReference type="Gene3D" id="3.30.530.20">
    <property type="match status" value="1"/>
</dbReference>
<evidence type="ECO:0000313" key="1">
    <source>
        <dbReference type="EMBL" id="SDX91767.1"/>
    </source>
</evidence>
<accession>A0A1H3FLT4</accession>
<dbReference type="Proteomes" id="UP000199170">
    <property type="component" value="Unassembled WGS sequence"/>
</dbReference>